<feature type="compositionally biased region" description="Basic and acidic residues" evidence="3">
    <location>
        <begin position="29"/>
        <end position="38"/>
    </location>
</feature>
<keyword evidence="2 7" id="KW-0326">Glycosidase</keyword>
<dbReference type="GeneID" id="101853313"/>
<sequence length="708" mass="81829">MFRSRANEKDKGGDGGMNREVSVPLVKTPDGKEFDPKRKSSNNNSIVSVGEGETEEAVQAQESKRRKRRIMKIAVYFMFGVISIGVFAIWLFHKDTVESLRFGSNFILTVKLRSLEIKNNEGDGVLYGDMGRKLLATPYDHCWDDKYESYEANCLYWRKMARLRVEKNDNSSSVCYTLMWEGLQPSFSVEDCFYLQHYHWYGYLNNMTSPWPISGVSLRNEEYYVEYPKEQTENLAPIWFGEQGVAVFVDSSFPFTVSWNETDKRQFCIMSTLEQRDENVPADLLQYTVCQSSSLKDVYTASQNHRQQVDTDFGFKRTHKSFLLPKPIHALSAKENLPELLLQLQRNESQCSLIELYDDWEEEFGDLSVDPIMVDKVDNLIKTAAAHQCYPILPISTFFSYKSKHFEEGINRTFFVQDHLNLVTKMVQWRGQEGAVLDVSNPHAAEWFLGHIRRLIVQLEVRALKLFHLNVPPDSTYHDSNMTYLDYTRIFYRDLASLNISLVLELATGFIPVPVYTPVRMSFYGEPGSSCLNTSIPYSLVLGMSGYSLLIADADRMALQSTTEEMFIRWLQLAIFFPVLEIPSIPLLKEKKMQKFLREVLTLRDVQLLPYLTQVWEEQPELPIIRPLWWLAPQDPQAAVINDQFLIGDRLLVAPVLCEGSGQRQVYLPQGLWKRHGMKPVRGPQTVEVLTKSFNVIPYFWYQEDGEN</sequence>
<dbReference type="PANTHER" id="PTHR43053:SF4">
    <property type="entry name" value="MYOGENESIS-REGULATING GLYCOSIDASE"/>
    <property type="match status" value="1"/>
</dbReference>
<dbReference type="RefSeq" id="XP_005097437.2">
    <property type="nucleotide sequence ID" value="XM_005097380.3"/>
</dbReference>
<dbReference type="InterPro" id="IPR017853">
    <property type="entry name" value="GH"/>
</dbReference>
<keyword evidence="4" id="KW-0472">Membrane</keyword>
<dbReference type="PANTHER" id="PTHR43053">
    <property type="entry name" value="GLYCOSIDASE FAMILY 31"/>
    <property type="match status" value="1"/>
</dbReference>
<keyword evidence="1" id="KW-0378">Hydrolase</keyword>
<keyword evidence="4" id="KW-1133">Transmembrane helix</keyword>
<feature type="domain" description="Glycosyl hydrolase family 31 C-terminal" evidence="5">
    <location>
        <begin position="622"/>
        <end position="700"/>
    </location>
</feature>
<evidence type="ECO:0000256" key="1">
    <source>
        <dbReference type="ARBA" id="ARBA00022801"/>
    </source>
</evidence>
<evidence type="ECO:0000259" key="5">
    <source>
        <dbReference type="Pfam" id="PF21365"/>
    </source>
</evidence>
<evidence type="ECO:0000256" key="4">
    <source>
        <dbReference type="SAM" id="Phobius"/>
    </source>
</evidence>
<feature type="compositionally biased region" description="Basic and acidic residues" evidence="3">
    <location>
        <begin position="1"/>
        <end position="13"/>
    </location>
</feature>
<reference evidence="7" key="1">
    <citation type="submission" date="2025-08" db="UniProtKB">
        <authorList>
            <consortium name="RefSeq"/>
        </authorList>
    </citation>
    <scope>IDENTIFICATION</scope>
</reference>
<keyword evidence="4" id="KW-0812">Transmembrane</keyword>
<organism evidence="6 7">
    <name type="scientific">Aplysia californica</name>
    <name type="common">California sea hare</name>
    <dbReference type="NCBI Taxonomy" id="6500"/>
    <lineage>
        <taxon>Eukaryota</taxon>
        <taxon>Metazoa</taxon>
        <taxon>Spiralia</taxon>
        <taxon>Lophotrochozoa</taxon>
        <taxon>Mollusca</taxon>
        <taxon>Gastropoda</taxon>
        <taxon>Heterobranchia</taxon>
        <taxon>Euthyneura</taxon>
        <taxon>Tectipleura</taxon>
        <taxon>Aplysiida</taxon>
        <taxon>Aplysioidea</taxon>
        <taxon>Aplysiidae</taxon>
        <taxon>Aplysia</taxon>
    </lineage>
</organism>
<dbReference type="GO" id="GO:0016798">
    <property type="term" value="F:hydrolase activity, acting on glycosyl bonds"/>
    <property type="evidence" value="ECO:0007669"/>
    <property type="project" value="UniProtKB-KW"/>
</dbReference>
<evidence type="ECO:0000256" key="2">
    <source>
        <dbReference type="ARBA" id="ARBA00023295"/>
    </source>
</evidence>
<dbReference type="InterPro" id="IPR013780">
    <property type="entry name" value="Glyco_hydro_b"/>
</dbReference>
<evidence type="ECO:0000313" key="6">
    <source>
        <dbReference type="Proteomes" id="UP000694888"/>
    </source>
</evidence>
<name>A0ABM0JMX6_APLCA</name>
<keyword evidence="6" id="KW-1185">Reference proteome</keyword>
<accession>A0ABM0JMX6</accession>
<proteinExistence type="predicted"/>
<dbReference type="Gene3D" id="3.20.20.80">
    <property type="entry name" value="Glycosidases"/>
    <property type="match status" value="1"/>
</dbReference>
<protein>
    <submittedName>
        <fullName evidence="7">Myogenesis-regulating glycosidase isoform X1</fullName>
    </submittedName>
</protein>
<dbReference type="Proteomes" id="UP000694888">
    <property type="component" value="Unplaced"/>
</dbReference>
<dbReference type="InterPro" id="IPR050985">
    <property type="entry name" value="Alpha-glycosidase_related"/>
</dbReference>
<gene>
    <name evidence="7" type="primary">LOC101853313</name>
</gene>
<dbReference type="SUPFAM" id="SSF51445">
    <property type="entry name" value="(Trans)glycosidases"/>
    <property type="match status" value="1"/>
</dbReference>
<dbReference type="Pfam" id="PF21365">
    <property type="entry name" value="Glyco_hydro_31_3rd"/>
    <property type="match status" value="1"/>
</dbReference>
<dbReference type="Gene3D" id="2.60.40.1180">
    <property type="entry name" value="Golgi alpha-mannosidase II"/>
    <property type="match status" value="1"/>
</dbReference>
<feature type="region of interest" description="Disordered" evidence="3">
    <location>
        <begin position="1"/>
        <end position="62"/>
    </location>
</feature>
<evidence type="ECO:0000313" key="7">
    <source>
        <dbReference type="RefSeq" id="XP_005097437.2"/>
    </source>
</evidence>
<evidence type="ECO:0000256" key="3">
    <source>
        <dbReference type="SAM" id="MobiDB-lite"/>
    </source>
</evidence>
<dbReference type="InterPro" id="IPR048395">
    <property type="entry name" value="Glyco_hydro_31_C"/>
</dbReference>
<feature type="transmembrane region" description="Helical" evidence="4">
    <location>
        <begin position="73"/>
        <end position="92"/>
    </location>
</feature>
<dbReference type="SUPFAM" id="SSF51011">
    <property type="entry name" value="Glycosyl hydrolase domain"/>
    <property type="match status" value="1"/>
</dbReference>